<proteinExistence type="predicted"/>
<organism evidence="3 4">
    <name type="scientific">Candidatus Falkowbacteria bacterium GW2011_GWA2_39_24</name>
    <dbReference type="NCBI Taxonomy" id="1618634"/>
    <lineage>
        <taxon>Bacteria</taxon>
        <taxon>Candidatus Falkowiibacteriota</taxon>
    </lineage>
</organism>
<dbReference type="PANTHER" id="PTHR45947">
    <property type="entry name" value="SULFOQUINOVOSYL TRANSFERASE SQD2"/>
    <property type="match status" value="1"/>
</dbReference>
<protein>
    <recommendedName>
        <fullName evidence="5">Glycosyltransferase</fullName>
    </recommendedName>
</protein>
<dbReference type="GO" id="GO:0016758">
    <property type="term" value="F:hexosyltransferase activity"/>
    <property type="evidence" value="ECO:0007669"/>
    <property type="project" value="TreeGrafter"/>
</dbReference>
<dbReference type="SUPFAM" id="SSF53756">
    <property type="entry name" value="UDP-Glycosyltransferase/glycogen phosphorylase"/>
    <property type="match status" value="1"/>
</dbReference>
<dbReference type="Gene3D" id="3.40.50.2000">
    <property type="entry name" value="Glycogen Phosphorylase B"/>
    <property type="match status" value="2"/>
</dbReference>
<dbReference type="AlphaFoldDB" id="A0A0G0NPL4"/>
<dbReference type="EMBL" id="LBWS01000020">
    <property type="protein sequence ID" value="KKR14716.1"/>
    <property type="molecule type" value="Genomic_DNA"/>
</dbReference>
<accession>A0A0G0NPL4</accession>
<dbReference type="InterPro" id="IPR028098">
    <property type="entry name" value="Glyco_trans_4-like_N"/>
</dbReference>
<sequence length="385" mass="43238">MKIAFIGQKGIPSIGGGVERYVEDLATRVASLGHEVIVYTRPHYTPKSLRELAGVKLISLPTLHTKHLDAISHTVLACLDVVFRKVDVVHFQAIGPSLICWLPKLLNPRIKIVSTLQSRDYEHQKWGKFAQFMLRLGEWIMCKFSDEVLVVTRPMKSYVQNKYGIDAYFIPNGSNLYQKEGSDLIKQWGLERDSYIAYIGRLIRHKGVSYLIDAYQQMSTDKKLVIVGGGAFTDDYIIELQAKAGHNPNIIFTGNQTGTTLAQLYDNAAVFVQPSESEGLSLALLEAMGRAKCVLVSNILENAEAIAEAGFTFENRNIYDLASKLQVITENPQLAQAKGQVAQQRITQHYNWDHIAKKMVAVYNKTNEEVHRKSVLAYIKNIIKA</sequence>
<dbReference type="PANTHER" id="PTHR45947:SF3">
    <property type="entry name" value="SULFOQUINOVOSYL TRANSFERASE SQD2"/>
    <property type="match status" value="1"/>
</dbReference>
<evidence type="ECO:0000313" key="4">
    <source>
        <dbReference type="Proteomes" id="UP000034048"/>
    </source>
</evidence>
<comment type="caution">
    <text evidence="3">The sequence shown here is derived from an EMBL/GenBank/DDBJ whole genome shotgun (WGS) entry which is preliminary data.</text>
</comment>
<evidence type="ECO:0000259" key="2">
    <source>
        <dbReference type="Pfam" id="PF13439"/>
    </source>
</evidence>
<evidence type="ECO:0000313" key="3">
    <source>
        <dbReference type="EMBL" id="KKR14716.1"/>
    </source>
</evidence>
<dbReference type="CDD" id="cd03801">
    <property type="entry name" value="GT4_PimA-like"/>
    <property type="match status" value="1"/>
</dbReference>
<dbReference type="InterPro" id="IPR001296">
    <property type="entry name" value="Glyco_trans_1"/>
</dbReference>
<dbReference type="Pfam" id="PF13439">
    <property type="entry name" value="Glyco_transf_4"/>
    <property type="match status" value="1"/>
</dbReference>
<name>A0A0G0NPL4_9BACT</name>
<dbReference type="Pfam" id="PF00534">
    <property type="entry name" value="Glycos_transf_1"/>
    <property type="match status" value="1"/>
</dbReference>
<feature type="domain" description="Glycosyl transferase family 1" evidence="1">
    <location>
        <begin position="186"/>
        <end position="344"/>
    </location>
</feature>
<dbReference type="Proteomes" id="UP000034048">
    <property type="component" value="Unassembled WGS sequence"/>
</dbReference>
<evidence type="ECO:0000259" key="1">
    <source>
        <dbReference type="Pfam" id="PF00534"/>
    </source>
</evidence>
<evidence type="ECO:0008006" key="5">
    <source>
        <dbReference type="Google" id="ProtNLM"/>
    </source>
</evidence>
<gene>
    <name evidence="3" type="ORF">UT42_C0020G0004</name>
</gene>
<dbReference type="InterPro" id="IPR050194">
    <property type="entry name" value="Glycosyltransferase_grp1"/>
</dbReference>
<feature type="domain" description="Glycosyltransferase subfamily 4-like N-terminal" evidence="2">
    <location>
        <begin position="16"/>
        <end position="174"/>
    </location>
</feature>
<reference evidence="3 4" key="1">
    <citation type="journal article" date="2015" name="Nature">
        <title>rRNA introns, odd ribosomes, and small enigmatic genomes across a large radiation of phyla.</title>
        <authorList>
            <person name="Brown C.T."/>
            <person name="Hug L.A."/>
            <person name="Thomas B.C."/>
            <person name="Sharon I."/>
            <person name="Castelle C.J."/>
            <person name="Singh A."/>
            <person name="Wilkins M.J."/>
            <person name="Williams K.H."/>
            <person name="Banfield J.F."/>
        </authorList>
    </citation>
    <scope>NUCLEOTIDE SEQUENCE [LARGE SCALE GENOMIC DNA]</scope>
</reference>